<dbReference type="InterPro" id="IPR011990">
    <property type="entry name" value="TPR-like_helical_dom_sf"/>
</dbReference>
<organism evidence="2 3">
    <name type="scientific">Durusdinium trenchii</name>
    <dbReference type="NCBI Taxonomy" id="1381693"/>
    <lineage>
        <taxon>Eukaryota</taxon>
        <taxon>Sar</taxon>
        <taxon>Alveolata</taxon>
        <taxon>Dinophyceae</taxon>
        <taxon>Suessiales</taxon>
        <taxon>Symbiodiniaceae</taxon>
        <taxon>Durusdinium</taxon>
    </lineage>
</organism>
<dbReference type="PANTHER" id="PTHR47447:SF17">
    <property type="entry name" value="OS12G0638900 PROTEIN"/>
    <property type="match status" value="1"/>
</dbReference>
<dbReference type="PANTHER" id="PTHR47447">
    <property type="entry name" value="OS03G0856100 PROTEIN"/>
    <property type="match status" value="1"/>
</dbReference>
<protein>
    <submittedName>
        <fullName evidence="2">Pentatricopeptide repeat-containing protein At5g02860</fullName>
    </submittedName>
</protein>
<evidence type="ECO:0000256" key="1">
    <source>
        <dbReference type="ARBA" id="ARBA00022737"/>
    </source>
</evidence>
<name>A0ABP0IBF4_9DINO</name>
<accession>A0ABP0IBF4</accession>
<keyword evidence="1" id="KW-0677">Repeat</keyword>
<keyword evidence="3" id="KW-1185">Reference proteome</keyword>
<sequence>MHDQHLAGQGLEAVDQRLLSCAIGACQEGAQWQEALHLLGMMPKGPGNPQHRVPALGAACSACERCLRWRKALLLAEGLLEEGLRSNVVLLGSVLSAWSRGFQWDHALKLLAERGVQNNIITYTAASSAMEKAQHWRWALELFLNAGAHGLRFNVQSFSCLQSACAEHGQWTMAVAIMKAGVAVLATAARAVMKLNKDSGNGGIEVNLPSLCLEACEQGAQAAAVPELCSDLKGTFCADGNQDSSVPWYVSAQWCIVQGPELLRWNWHGMQRPNTLEHKSLDTYDIGKQMASQQSQQTVRFQGFVVYD</sequence>
<reference evidence="2 3" key="1">
    <citation type="submission" date="2024-02" db="EMBL/GenBank/DDBJ databases">
        <authorList>
            <person name="Chen Y."/>
            <person name="Shah S."/>
            <person name="Dougan E. K."/>
            <person name="Thang M."/>
            <person name="Chan C."/>
        </authorList>
    </citation>
    <scope>NUCLEOTIDE SEQUENCE [LARGE SCALE GENOMIC DNA]</scope>
</reference>
<proteinExistence type="predicted"/>
<dbReference type="Gene3D" id="1.25.40.10">
    <property type="entry name" value="Tetratricopeptide repeat domain"/>
    <property type="match status" value="1"/>
</dbReference>
<evidence type="ECO:0000313" key="2">
    <source>
        <dbReference type="EMBL" id="CAK8999886.1"/>
    </source>
</evidence>
<gene>
    <name evidence="2" type="ORF">SCF082_LOCUS6254</name>
</gene>
<dbReference type="EMBL" id="CAXAMM010003436">
    <property type="protein sequence ID" value="CAK8999886.1"/>
    <property type="molecule type" value="Genomic_DNA"/>
</dbReference>
<evidence type="ECO:0000313" key="3">
    <source>
        <dbReference type="Proteomes" id="UP001642464"/>
    </source>
</evidence>
<comment type="caution">
    <text evidence="2">The sequence shown here is derived from an EMBL/GenBank/DDBJ whole genome shotgun (WGS) entry which is preliminary data.</text>
</comment>
<dbReference type="Proteomes" id="UP001642464">
    <property type="component" value="Unassembled WGS sequence"/>
</dbReference>